<keyword evidence="3" id="KW-1185">Reference proteome</keyword>
<organism evidence="2 3">
    <name type="scientific">Crotalaria pallida</name>
    <name type="common">Smooth rattlebox</name>
    <name type="synonym">Crotalaria striata</name>
    <dbReference type="NCBI Taxonomy" id="3830"/>
    <lineage>
        <taxon>Eukaryota</taxon>
        <taxon>Viridiplantae</taxon>
        <taxon>Streptophyta</taxon>
        <taxon>Embryophyta</taxon>
        <taxon>Tracheophyta</taxon>
        <taxon>Spermatophyta</taxon>
        <taxon>Magnoliopsida</taxon>
        <taxon>eudicotyledons</taxon>
        <taxon>Gunneridae</taxon>
        <taxon>Pentapetalae</taxon>
        <taxon>rosids</taxon>
        <taxon>fabids</taxon>
        <taxon>Fabales</taxon>
        <taxon>Fabaceae</taxon>
        <taxon>Papilionoideae</taxon>
        <taxon>50 kb inversion clade</taxon>
        <taxon>genistoids sensu lato</taxon>
        <taxon>core genistoids</taxon>
        <taxon>Crotalarieae</taxon>
        <taxon>Crotalaria</taxon>
    </lineage>
</organism>
<evidence type="ECO:0000313" key="2">
    <source>
        <dbReference type="EMBL" id="KAK7290526.1"/>
    </source>
</evidence>
<feature type="chain" id="PRO_5043050012" evidence="1">
    <location>
        <begin position="27"/>
        <end position="263"/>
    </location>
</feature>
<evidence type="ECO:0000313" key="3">
    <source>
        <dbReference type="Proteomes" id="UP001372338"/>
    </source>
</evidence>
<proteinExistence type="predicted"/>
<keyword evidence="1" id="KW-0732">Signal</keyword>
<name>A0AAN9PA43_CROPI</name>
<comment type="caution">
    <text evidence="2">The sequence shown here is derived from an EMBL/GenBank/DDBJ whole genome shotgun (WGS) entry which is preliminary data.</text>
</comment>
<gene>
    <name evidence="2" type="ORF">RIF29_05015</name>
</gene>
<dbReference type="Proteomes" id="UP001372338">
    <property type="component" value="Unassembled WGS sequence"/>
</dbReference>
<dbReference type="Pfam" id="PF01190">
    <property type="entry name" value="Pollen_Ole_e_1"/>
    <property type="match status" value="1"/>
</dbReference>
<dbReference type="PANTHER" id="PTHR46995">
    <property type="entry name" value="OS09G0508200 PROTEIN"/>
    <property type="match status" value="1"/>
</dbReference>
<dbReference type="PANTHER" id="PTHR46995:SF4">
    <property type="entry name" value="POLLEN OLE E 1 ALLERGEN AND EXTENSIN FAMILY PROTEIN"/>
    <property type="match status" value="1"/>
</dbReference>
<evidence type="ECO:0000256" key="1">
    <source>
        <dbReference type="SAM" id="SignalP"/>
    </source>
</evidence>
<accession>A0AAN9PA43</accession>
<protein>
    <submittedName>
        <fullName evidence="2">Uncharacterized protein</fullName>
    </submittedName>
</protein>
<sequence>MPKLAMNSITLLLLLSLLSQFLEVEPATRHKLPGKPRFPNSQISVMGFVYCDICSNNSFSRHSYFLSGAEVRIDCQFKVLSDKTKEQISISVNRTTNKYGMYKLEIPSVDGVRCAEDSEVASSCEASLIGSSISTCNVPGYRSTSNEIAIKARTANLCIYSLNALTFRPSKRDTTLCESIDTGPSAFCYMPLPPLQNLVQRICQGCRSLIRAALCCNMEATALKAIFDRTPIQSDFKSLLKENTPYSWICPLKAKSMELTQYN</sequence>
<reference evidence="2 3" key="1">
    <citation type="submission" date="2024-01" db="EMBL/GenBank/DDBJ databases">
        <title>The genomes of 5 underutilized Papilionoideae crops provide insights into root nodulation and disease resistanc.</title>
        <authorList>
            <person name="Yuan L."/>
        </authorList>
    </citation>
    <scope>NUCLEOTIDE SEQUENCE [LARGE SCALE GENOMIC DNA]</scope>
    <source>
        <strain evidence="2">ZHUSHIDOU_FW_LH</strain>
        <tissue evidence="2">Leaf</tissue>
    </source>
</reference>
<dbReference type="EMBL" id="JAYWIO010000001">
    <property type="protein sequence ID" value="KAK7290526.1"/>
    <property type="molecule type" value="Genomic_DNA"/>
</dbReference>
<feature type="signal peptide" evidence="1">
    <location>
        <begin position="1"/>
        <end position="26"/>
    </location>
</feature>
<dbReference type="AlphaFoldDB" id="A0AAN9PA43"/>